<evidence type="ECO:0000259" key="18">
    <source>
        <dbReference type="PROSITE" id="PS01225"/>
    </source>
</evidence>
<evidence type="ECO:0000313" key="21">
    <source>
        <dbReference type="EMBL" id="KAI1894949.1"/>
    </source>
</evidence>
<dbReference type="SMART" id="SM00121">
    <property type="entry name" value="IB"/>
    <property type="match status" value="1"/>
</dbReference>
<evidence type="ECO:0000256" key="1">
    <source>
        <dbReference type="ARBA" id="ARBA00004496"/>
    </source>
</evidence>
<dbReference type="FunFam" id="2.20.100.10:FF:000046">
    <property type="entry name" value="Cellular communication network factor 4"/>
    <property type="match status" value="1"/>
</dbReference>
<dbReference type="InterPro" id="IPR001007">
    <property type="entry name" value="VWF_dom"/>
</dbReference>
<keyword evidence="9" id="KW-0965">Cell junction</keyword>
<evidence type="ECO:0000256" key="3">
    <source>
        <dbReference type="ARBA" id="ARBA00004613"/>
    </source>
</evidence>
<dbReference type="GO" id="GO:0005921">
    <property type="term" value="C:gap junction"/>
    <property type="evidence" value="ECO:0007669"/>
    <property type="project" value="UniProtKB-SubCell"/>
</dbReference>
<dbReference type="PROSITE" id="PS50092">
    <property type="entry name" value="TSP1"/>
    <property type="match status" value="1"/>
</dbReference>
<dbReference type="GO" id="GO:0045597">
    <property type="term" value="P:positive regulation of cell differentiation"/>
    <property type="evidence" value="ECO:0007669"/>
    <property type="project" value="TreeGrafter"/>
</dbReference>
<dbReference type="GO" id="GO:0008083">
    <property type="term" value="F:growth factor activity"/>
    <property type="evidence" value="ECO:0007669"/>
    <property type="project" value="UniProtKB-KW"/>
</dbReference>
<dbReference type="PANTHER" id="PTHR11348">
    <property type="entry name" value="CONNECTIVE TISSUE GROWTH FACTOR-RELATED"/>
    <property type="match status" value="1"/>
</dbReference>
<dbReference type="SMART" id="SM00209">
    <property type="entry name" value="TSP1"/>
    <property type="match status" value="1"/>
</dbReference>
<evidence type="ECO:0000256" key="12">
    <source>
        <dbReference type="ARBA" id="ARBA00023180"/>
    </source>
</evidence>
<dbReference type="PROSITE" id="PS51323">
    <property type="entry name" value="IGFBP_N_2"/>
    <property type="match status" value="1"/>
</dbReference>
<accession>A0A8T3DBS9</accession>
<evidence type="ECO:0000256" key="14">
    <source>
        <dbReference type="ARBA" id="ARBA00042352"/>
    </source>
</evidence>
<comment type="similarity">
    <text evidence="4">Belongs to the CCN family.</text>
</comment>
<dbReference type="GO" id="GO:0005178">
    <property type="term" value="F:integrin binding"/>
    <property type="evidence" value="ECO:0007669"/>
    <property type="project" value="TreeGrafter"/>
</dbReference>
<evidence type="ECO:0000256" key="11">
    <source>
        <dbReference type="ARBA" id="ARBA00023157"/>
    </source>
</evidence>
<evidence type="ECO:0000256" key="15">
    <source>
        <dbReference type="ARBA" id="ARBA00077787"/>
    </source>
</evidence>
<dbReference type="GO" id="GO:0031012">
    <property type="term" value="C:extracellular matrix"/>
    <property type="evidence" value="ECO:0007669"/>
    <property type="project" value="TreeGrafter"/>
</dbReference>
<dbReference type="EMBL" id="JAERUA010000010">
    <property type="protein sequence ID" value="KAI1894949.1"/>
    <property type="molecule type" value="Genomic_DNA"/>
</dbReference>
<comment type="subcellular location">
    <subcellularLocation>
        <location evidence="2">Cell junction</location>
        <location evidence="2">Gap junction</location>
    </subcellularLocation>
    <subcellularLocation>
        <location evidence="1">Cytoplasm</location>
    </subcellularLocation>
    <subcellularLocation>
        <location evidence="3">Secreted</location>
    </subcellularLocation>
</comment>
<keyword evidence="22" id="KW-1185">Reference proteome</keyword>
<dbReference type="InterPro" id="IPR017891">
    <property type="entry name" value="Insulin_GF-bd_Cys-rich_CS"/>
</dbReference>
<dbReference type="PROSITE" id="PS01185">
    <property type="entry name" value="CTCK_1"/>
    <property type="match status" value="1"/>
</dbReference>
<dbReference type="Proteomes" id="UP000829720">
    <property type="component" value="Unassembled WGS sequence"/>
</dbReference>
<dbReference type="PANTHER" id="PTHR11348:SF23">
    <property type="entry name" value="CELLULAR COMMUNICATION NETWORK FACTOR 2B"/>
    <property type="match status" value="1"/>
</dbReference>
<sequence length="351" mass="38901">MSLKVIAKAGLVLLCVYVAVGQDCSQPCSCAEGVPQCLMGTSLVVDGCGCCRVCARQMGEHCSLQEPCDHHKDLYCHYSGLSSTHTGVCMARDGQTCDLGGVVYRSGETFQPSCKHQCICMNGEIGCVPTCTPDIRLPSPHCPAPQRITIPGQCCEEWVCGPTPSDQTFQPAMASVSTEIYRELGEQWVESESVRDNCVVQTTEWTECSSSCGMGISTRVTNDNQQCQLEKQSRVCLIRPCHAPQDSAIKRGKRCVRALRPEKPMRFSLSGCSSVRLYRPRFCGVCTDGRCCRPQDTLTAEVDFRCPEGDHFRRKMMFIRTCSCHQDCPHDNDIFLSPRHRPLSGDYDNHM</sequence>
<dbReference type="Pfam" id="PF00093">
    <property type="entry name" value="VWC"/>
    <property type="match status" value="1"/>
</dbReference>
<feature type="chain" id="PRO_5035759038" description="CCN family member 3" evidence="17">
    <location>
        <begin position="22"/>
        <end position="351"/>
    </location>
</feature>
<dbReference type="SMART" id="SM00041">
    <property type="entry name" value="CT"/>
    <property type="match status" value="1"/>
</dbReference>
<dbReference type="InterPro" id="IPR000884">
    <property type="entry name" value="TSP1_rpt"/>
</dbReference>
<comment type="caution">
    <text evidence="21">The sequence shown here is derived from an EMBL/GenBank/DDBJ whole genome shotgun (WGS) entry which is preliminary data.</text>
</comment>
<evidence type="ECO:0000256" key="5">
    <source>
        <dbReference type="ARBA" id="ARBA00022490"/>
    </source>
</evidence>
<dbReference type="Pfam" id="PF00007">
    <property type="entry name" value="Cys_knot"/>
    <property type="match status" value="1"/>
</dbReference>
<dbReference type="PROSITE" id="PS01208">
    <property type="entry name" value="VWFC_1"/>
    <property type="match status" value="1"/>
</dbReference>
<protein>
    <recommendedName>
        <fullName evidence="13">CCN family member 3</fullName>
    </recommendedName>
    <alternativeName>
        <fullName evidence="14">Cellular communication network factor 3</fullName>
    </alternativeName>
    <alternativeName>
        <fullName evidence="15">Protein NOV homolog</fullName>
    </alternativeName>
</protein>
<evidence type="ECO:0000256" key="6">
    <source>
        <dbReference type="ARBA" id="ARBA00022525"/>
    </source>
</evidence>
<dbReference type="OrthoDB" id="365605at2759"/>
<dbReference type="SMART" id="SM00214">
    <property type="entry name" value="VWC"/>
    <property type="match status" value="1"/>
</dbReference>
<evidence type="ECO:0000256" key="10">
    <source>
        <dbReference type="ARBA" id="ARBA00023030"/>
    </source>
</evidence>
<dbReference type="GO" id="GO:0051239">
    <property type="term" value="P:regulation of multicellular organismal process"/>
    <property type="evidence" value="ECO:0007669"/>
    <property type="project" value="UniProtKB-ARBA"/>
</dbReference>
<dbReference type="InterPro" id="IPR000867">
    <property type="entry name" value="IGFBP-like"/>
</dbReference>
<feature type="domain" description="VWFC" evidence="19">
    <location>
        <begin position="95"/>
        <end position="161"/>
    </location>
</feature>
<dbReference type="SUPFAM" id="SSF82895">
    <property type="entry name" value="TSP-1 type 1 repeat"/>
    <property type="match status" value="1"/>
</dbReference>
<evidence type="ECO:0000256" key="9">
    <source>
        <dbReference type="ARBA" id="ARBA00022949"/>
    </source>
</evidence>
<keyword evidence="12" id="KW-0325">Glycoprotein</keyword>
<dbReference type="GO" id="GO:0005615">
    <property type="term" value="C:extracellular space"/>
    <property type="evidence" value="ECO:0007669"/>
    <property type="project" value="TreeGrafter"/>
</dbReference>
<dbReference type="SUPFAM" id="SSF57184">
    <property type="entry name" value="Growth factor receptor domain"/>
    <property type="match status" value="1"/>
</dbReference>
<evidence type="ECO:0000256" key="7">
    <source>
        <dbReference type="ARBA" id="ARBA00022729"/>
    </source>
</evidence>
<keyword evidence="7 17" id="KW-0732">Signal</keyword>
<feature type="domain" description="CTCK" evidence="18">
    <location>
        <begin position="255"/>
        <end position="329"/>
    </location>
</feature>
<evidence type="ECO:0000259" key="19">
    <source>
        <dbReference type="PROSITE" id="PS50184"/>
    </source>
</evidence>
<proteinExistence type="inferred from homology"/>
<dbReference type="AlphaFoldDB" id="A0A8T3DBS9"/>
<evidence type="ECO:0000256" key="4">
    <source>
        <dbReference type="ARBA" id="ARBA00008125"/>
    </source>
</evidence>
<dbReference type="GO" id="GO:0005737">
    <property type="term" value="C:cytoplasm"/>
    <property type="evidence" value="ECO:0007669"/>
    <property type="project" value="UniProtKB-SubCell"/>
</dbReference>
<evidence type="ECO:0000256" key="17">
    <source>
        <dbReference type="SAM" id="SignalP"/>
    </source>
</evidence>
<dbReference type="InterPro" id="IPR006208">
    <property type="entry name" value="Glyco_hormone_CN"/>
</dbReference>
<dbReference type="GO" id="GO:0007155">
    <property type="term" value="P:cell adhesion"/>
    <property type="evidence" value="ECO:0007669"/>
    <property type="project" value="TreeGrafter"/>
</dbReference>
<dbReference type="Pfam" id="PF19035">
    <property type="entry name" value="TSP1_CCN"/>
    <property type="match status" value="1"/>
</dbReference>
<evidence type="ECO:0000256" key="16">
    <source>
        <dbReference type="PROSITE-ProRule" id="PRU00039"/>
    </source>
</evidence>
<comment type="caution">
    <text evidence="16">Lacks conserved residue(s) required for the propagation of feature annotation.</text>
</comment>
<dbReference type="InterPro" id="IPR043973">
    <property type="entry name" value="TSP1_CCN"/>
</dbReference>
<gene>
    <name evidence="21" type="ORF">AGOR_G00121030</name>
</gene>
<keyword evidence="11" id="KW-1015">Disulfide bond</keyword>
<dbReference type="Gene3D" id="2.20.100.10">
    <property type="entry name" value="Thrombospondin type-1 (TSP1) repeat"/>
    <property type="match status" value="1"/>
</dbReference>
<feature type="domain" description="IGFBP N-terminal" evidence="20">
    <location>
        <begin position="20"/>
        <end position="92"/>
    </location>
</feature>
<evidence type="ECO:0000259" key="20">
    <source>
        <dbReference type="PROSITE" id="PS51323"/>
    </source>
</evidence>
<dbReference type="InterPro" id="IPR050941">
    <property type="entry name" value="CCN"/>
</dbReference>
<dbReference type="SUPFAM" id="SSF57603">
    <property type="entry name" value="FnI-like domain"/>
    <property type="match status" value="1"/>
</dbReference>
<dbReference type="GO" id="GO:0008201">
    <property type="term" value="F:heparin binding"/>
    <property type="evidence" value="ECO:0007669"/>
    <property type="project" value="TreeGrafter"/>
</dbReference>
<dbReference type="InterPro" id="IPR012395">
    <property type="entry name" value="IGFBP_CNN"/>
</dbReference>
<dbReference type="InterPro" id="IPR006207">
    <property type="entry name" value="Cys_knot_C"/>
</dbReference>
<keyword evidence="5" id="KW-0963">Cytoplasm</keyword>
<reference evidence="21" key="1">
    <citation type="submission" date="2021-01" db="EMBL/GenBank/DDBJ databases">
        <authorList>
            <person name="Zahm M."/>
            <person name="Roques C."/>
            <person name="Cabau C."/>
            <person name="Klopp C."/>
            <person name="Donnadieu C."/>
            <person name="Jouanno E."/>
            <person name="Lampietro C."/>
            <person name="Louis A."/>
            <person name="Herpin A."/>
            <person name="Echchiki A."/>
            <person name="Berthelot C."/>
            <person name="Parey E."/>
            <person name="Roest-Crollius H."/>
            <person name="Braasch I."/>
            <person name="Postlethwait J."/>
            <person name="Bobe J."/>
            <person name="Montfort J."/>
            <person name="Bouchez O."/>
            <person name="Begum T."/>
            <person name="Mejri S."/>
            <person name="Adams A."/>
            <person name="Chen W.-J."/>
            <person name="Guiguen Y."/>
        </authorList>
    </citation>
    <scope>NUCLEOTIDE SEQUENCE</scope>
    <source>
        <tissue evidence="21">Blood</tissue>
    </source>
</reference>
<dbReference type="Pfam" id="PF00219">
    <property type="entry name" value="IGFBP"/>
    <property type="match status" value="1"/>
</dbReference>
<evidence type="ECO:0000256" key="2">
    <source>
        <dbReference type="ARBA" id="ARBA00004610"/>
    </source>
</evidence>
<dbReference type="PIRSF" id="PIRSF036495">
    <property type="entry name" value="IGFBP_rP_CNN"/>
    <property type="match status" value="1"/>
</dbReference>
<keyword evidence="10" id="KW-0339">Growth factor</keyword>
<keyword evidence="6" id="KW-0964">Secreted</keyword>
<dbReference type="InterPro" id="IPR036383">
    <property type="entry name" value="TSP1_rpt_sf"/>
</dbReference>
<organism evidence="21 22">
    <name type="scientific">Albula goreensis</name>
    <dbReference type="NCBI Taxonomy" id="1534307"/>
    <lineage>
        <taxon>Eukaryota</taxon>
        <taxon>Metazoa</taxon>
        <taxon>Chordata</taxon>
        <taxon>Craniata</taxon>
        <taxon>Vertebrata</taxon>
        <taxon>Euteleostomi</taxon>
        <taxon>Actinopterygii</taxon>
        <taxon>Neopterygii</taxon>
        <taxon>Teleostei</taxon>
        <taxon>Albuliformes</taxon>
        <taxon>Albulidae</taxon>
        <taxon>Albula</taxon>
    </lineage>
</organism>
<keyword evidence="8" id="KW-0303">Gap junction</keyword>
<feature type="signal peptide" evidence="17">
    <location>
        <begin position="1"/>
        <end position="21"/>
    </location>
</feature>
<name>A0A8T3DBS9_9TELE</name>
<dbReference type="PROSITE" id="PS00222">
    <property type="entry name" value="IGFBP_N_1"/>
    <property type="match status" value="1"/>
</dbReference>
<dbReference type="PROSITE" id="PS01225">
    <property type="entry name" value="CTCK_2"/>
    <property type="match status" value="1"/>
</dbReference>
<dbReference type="InterPro" id="IPR009030">
    <property type="entry name" value="Growth_fac_rcpt_cys_sf"/>
</dbReference>
<evidence type="ECO:0000313" key="22">
    <source>
        <dbReference type="Proteomes" id="UP000829720"/>
    </source>
</evidence>
<dbReference type="Gene3D" id="2.10.70.10">
    <property type="entry name" value="Complement Module, domain 1"/>
    <property type="match status" value="1"/>
</dbReference>
<dbReference type="PROSITE" id="PS50184">
    <property type="entry name" value="VWFC_2"/>
    <property type="match status" value="1"/>
</dbReference>
<evidence type="ECO:0000256" key="8">
    <source>
        <dbReference type="ARBA" id="ARBA00022868"/>
    </source>
</evidence>
<evidence type="ECO:0000256" key="13">
    <source>
        <dbReference type="ARBA" id="ARBA00039944"/>
    </source>
</evidence>